<feature type="region of interest" description="Disordered" evidence="1">
    <location>
        <begin position="1"/>
        <end position="23"/>
    </location>
</feature>
<dbReference type="OrthoDB" id="49605at2759"/>
<feature type="compositionally biased region" description="Basic and acidic residues" evidence="1">
    <location>
        <begin position="1"/>
        <end position="11"/>
    </location>
</feature>
<dbReference type="GO" id="GO:0019985">
    <property type="term" value="P:translesion synthesis"/>
    <property type="evidence" value="ECO:0007669"/>
    <property type="project" value="EnsemblFungi"/>
</dbReference>
<dbReference type="GO" id="GO:0032183">
    <property type="term" value="F:SUMO binding"/>
    <property type="evidence" value="ECO:0007669"/>
    <property type="project" value="EnsemblFungi"/>
</dbReference>
<evidence type="ECO:0000313" key="3">
    <source>
        <dbReference type="EMBL" id="ODV66802.1"/>
    </source>
</evidence>
<dbReference type="InterPro" id="IPR013536">
    <property type="entry name" value="WLM_dom"/>
</dbReference>
<dbReference type="PANTHER" id="PTHR46622:SF1">
    <property type="entry name" value="DNA-DEPENDENT METALLOPROTEASE WSS1"/>
    <property type="match status" value="1"/>
</dbReference>
<dbReference type="GO" id="GO:1990414">
    <property type="term" value="P:replication-born double-strand break repair via sister chromatid exchange"/>
    <property type="evidence" value="ECO:0007669"/>
    <property type="project" value="EnsemblFungi"/>
</dbReference>
<accession>A0A1E4RHQ9</accession>
<dbReference type="GO" id="GO:0016925">
    <property type="term" value="P:protein sumoylation"/>
    <property type="evidence" value="ECO:0007669"/>
    <property type="project" value="EnsemblFungi"/>
</dbReference>
<dbReference type="InterPro" id="IPR053000">
    <property type="entry name" value="WSS1-like_metalloprotease"/>
</dbReference>
<reference evidence="4" key="1">
    <citation type="submission" date="2016-05" db="EMBL/GenBank/DDBJ databases">
        <title>Comparative genomics of biotechnologically important yeasts.</title>
        <authorList>
            <consortium name="DOE Joint Genome Institute"/>
            <person name="Riley R."/>
            <person name="Haridas S."/>
            <person name="Wolfe K.H."/>
            <person name="Lopes M.R."/>
            <person name="Hittinger C.T."/>
            <person name="Goker M."/>
            <person name="Salamov A."/>
            <person name="Wisecaver J."/>
            <person name="Long T.M."/>
            <person name="Aerts A.L."/>
            <person name="Barry K."/>
            <person name="Choi C."/>
            <person name="Clum A."/>
            <person name="Coughlan A.Y."/>
            <person name="Deshpande S."/>
            <person name="Douglass A.P."/>
            <person name="Hanson S.J."/>
            <person name="Klenk H.-P."/>
            <person name="Labutti K."/>
            <person name="Lapidus A."/>
            <person name="Lindquist E."/>
            <person name="Lipzen A."/>
            <person name="Meier-Kolthoff J.P."/>
            <person name="Ohm R.A."/>
            <person name="Otillar R.P."/>
            <person name="Pangilinan J."/>
            <person name="Peng Y."/>
            <person name="Rokas A."/>
            <person name="Rosa C.A."/>
            <person name="Scheuner C."/>
            <person name="Sibirny A.A."/>
            <person name="Slot J.C."/>
            <person name="Stielow J.B."/>
            <person name="Sun H."/>
            <person name="Kurtzman C.P."/>
            <person name="Blackwell M."/>
            <person name="Grigoriev I.V."/>
            <person name="Jeffries T.W."/>
        </authorList>
    </citation>
    <scope>NUCLEOTIDE SEQUENCE [LARGE SCALE GENOMIC DNA]</scope>
    <source>
        <strain evidence="4">NRRL Y-1933</strain>
    </source>
</reference>
<feature type="compositionally biased region" description="Polar residues" evidence="1">
    <location>
        <begin position="236"/>
        <end position="245"/>
    </location>
</feature>
<dbReference type="RefSeq" id="XP_020075869.1">
    <property type="nucleotide sequence ID" value="XM_020223975.1"/>
</dbReference>
<evidence type="ECO:0000256" key="1">
    <source>
        <dbReference type="SAM" id="MobiDB-lite"/>
    </source>
</evidence>
<dbReference type="Proteomes" id="UP000095085">
    <property type="component" value="Unassembled WGS sequence"/>
</dbReference>
<dbReference type="GeneID" id="30998524"/>
<dbReference type="GO" id="GO:0005635">
    <property type="term" value="C:nuclear envelope"/>
    <property type="evidence" value="ECO:0007669"/>
    <property type="project" value="EnsemblFungi"/>
</dbReference>
<name>A0A1E4RHQ9_9ASCO</name>
<dbReference type="GO" id="GO:0061665">
    <property type="term" value="F:SUMO ligase activity"/>
    <property type="evidence" value="ECO:0007669"/>
    <property type="project" value="EnsemblFungi"/>
</dbReference>
<dbReference type="AlphaFoldDB" id="A0A1E4RHQ9"/>
<feature type="non-terminal residue" evidence="3">
    <location>
        <position position="252"/>
    </location>
</feature>
<dbReference type="Pfam" id="PF08325">
    <property type="entry name" value="WLM"/>
    <property type="match status" value="1"/>
</dbReference>
<dbReference type="GO" id="GO:0004222">
    <property type="term" value="F:metalloendopeptidase activity"/>
    <property type="evidence" value="ECO:0007669"/>
    <property type="project" value="EnsemblFungi"/>
</dbReference>
<organism evidence="3 4">
    <name type="scientific">Hyphopichia burtonii NRRL Y-1933</name>
    <dbReference type="NCBI Taxonomy" id="984485"/>
    <lineage>
        <taxon>Eukaryota</taxon>
        <taxon>Fungi</taxon>
        <taxon>Dikarya</taxon>
        <taxon>Ascomycota</taxon>
        <taxon>Saccharomycotina</taxon>
        <taxon>Pichiomycetes</taxon>
        <taxon>Debaryomycetaceae</taxon>
        <taxon>Hyphopichia</taxon>
    </lineage>
</organism>
<dbReference type="PANTHER" id="PTHR46622">
    <property type="entry name" value="DNA-DEPENDENT METALLOPROTEASE WSS1"/>
    <property type="match status" value="1"/>
</dbReference>
<feature type="domain" description="WLM" evidence="2">
    <location>
        <begin position="19"/>
        <end position="229"/>
    </location>
</feature>
<dbReference type="GO" id="GO:0106300">
    <property type="term" value="P:protein-DNA covalent cross-linking repair"/>
    <property type="evidence" value="ECO:0007669"/>
    <property type="project" value="EnsemblFungi"/>
</dbReference>
<gene>
    <name evidence="3" type="ORF">HYPBUDRAFT_96474</name>
</gene>
<evidence type="ECO:0000259" key="2">
    <source>
        <dbReference type="PROSITE" id="PS51397"/>
    </source>
</evidence>
<dbReference type="EMBL" id="KV454541">
    <property type="protein sequence ID" value="ODV66802.1"/>
    <property type="molecule type" value="Genomic_DNA"/>
</dbReference>
<dbReference type="GO" id="GO:0000324">
    <property type="term" value="C:fungal-type vacuole"/>
    <property type="evidence" value="ECO:0007669"/>
    <property type="project" value="EnsemblFungi"/>
</dbReference>
<proteinExistence type="predicted"/>
<evidence type="ECO:0000313" key="4">
    <source>
        <dbReference type="Proteomes" id="UP000095085"/>
    </source>
</evidence>
<dbReference type="STRING" id="984485.A0A1E4RHQ9"/>
<protein>
    <submittedName>
        <fullName evidence="3">WLM-domain-containing protein</fullName>
    </submittedName>
</protein>
<dbReference type="GO" id="GO:0036205">
    <property type="term" value="P:histone catabolic process"/>
    <property type="evidence" value="ECO:0007669"/>
    <property type="project" value="EnsemblFungi"/>
</dbReference>
<dbReference type="PROSITE" id="PS51397">
    <property type="entry name" value="WLM"/>
    <property type="match status" value="1"/>
</dbReference>
<keyword evidence="4" id="KW-1185">Reference proteome</keyword>
<feature type="region of interest" description="Disordered" evidence="1">
    <location>
        <begin position="230"/>
        <end position="252"/>
    </location>
</feature>
<sequence>MVRPARSERPKIRGSNKPAARKPPVSRISQIGLLKKFEDKEYAESLLHEVAKMVAPIIHENNFRVGVLCEMYPKNPNLLGLNVNRGSKILIRLRYASNSRLFYPIGDIVGTFLHELTHNIYGPHNDKFYKFLDGLRKRFEEIQYSSGSLIGNYVMVEEKLGGNRGRFYKSINDRRLEKLGQGKFKAEVRKLGTLAGGTTIQNGNRVVKPPKSAQGIRDLVLQAAERRMKDSKWCGESTQEPSNSELDIVEID</sequence>